<evidence type="ECO:0000313" key="2">
    <source>
        <dbReference type="Proteomes" id="UP000184386"/>
    </source>
</evidence>
<name>A0A1M6MHL8_9FIRM</name>
<proteinExistence type="predicted"/>
<dbReference type="Proteomes" id="UP000184386">
    <property type="component" value="Unassembled WGS sequence"/>
</dbReference>
<dbReference type="AlphaFoldDB" id="A0A1M6MHL8"/>
<dbReference type="RefSeq" id="WP_073273522.1">
    <property type="nucleotide sequence ID" value="NZ_FRAC01000007.1"/>
</dbReference>
<dbReference type="STRING" id="1121322.SAMN02745136_01013"/>
<accession>A0A1M6MHL8</accession>
<evidence type="ECO:0000313" key="1">
    <source>
        <dbReference type="EMBL" id="SHJ82955.1"/>
    </source>
</evidence>
<keyword evidence="2" id="KW-1185">Reference proteome</keyword>
<protein>
    <submittedName>
        <fullName evidence="1">Uncharacterized protein</fullName>
    </submittedName>
</protein>
<gene>
    <name evidence="1" type="ORF">SAMN02745136_01013</name>
</gene>
<reference evidence="1 2" key="1">
    <citation type="submission" date="2016-11" db="EMBL/GenBank/DDBJ databases">
        <authorList>
            <person name="Jaros S."/>
            <person name="Januszkiewicz K."/>
            <person name="Wedrychowicz H."/>
        </authorList>
    </citation>
    <scope>NUCLEOTIDE SEQUENCE [LARGE SCALE GENOMIC DNA]</scope>
    <source>
        <strain evidence="1 2">DSM 15929</strain>
    </source>
</reference>
<sequence length="74" mass="8814">MGYTDKELRDATQIAYMDLSYGYNYLVEIKNEKPPFSIRQIIDSTKETKIKKNLEDKIKEGDISIDLYKDHKFY</sequence>
<organism evidence="1 2">
    <name type="scientific">Anaerocolumna jejuensis DSM 15929</name>
    <dbReference type="NCBI Taxonomy" id="1121322"/>
    <lineage>
        <taxon>Bacteria</taxon>
        <taxon>Bacillati</taxon>
        <taxon>Bacillota</taxon>
        <taxon>Clostridia</taxon>
        <taxon>Lachnospirales</taxon>
        <taxon>Lachnospiraceae</taxon>
        <taxon>Anaerocolumna</taxon>
    </lineage>
</organism>
<dbReference type="EMBL" id="FRAC01000007">
    <property type="protein sequence ID" value="SHJ82955.1"/>
    <property type="molecule type" value="Genomic_DNA"/>
</dbReference>